<dbReference type="HAMAP" id="MF_02207">
    <property type="entry name" value="MreB"/>
    <property type="match status" value="1"/>
</dbReference>
<accession>A0ABD4T2H8</accession>
<dbReference type="PRINTS" id="PR01652">
    <property type="entry name" value="SHAPEPROTEIN"/>
</dbReference>
<evidence type="ECO:0000256" key="6">
    <source>
        <dbReference type="HAMAP-Rule" id="MF_02207"/>
    </source>
</evidence>
<organism evidence="7 8">
    <name type="scientific">Lyngbya confervoides BDU141951</name>
    <dbReference type="NCBI Taxonomy" id="1574623"/>
    <lineage>
        <taxon>Bacteria</taxon>
        <taxon>Bacillati</taxon>
        <taxon>Cyanobacteriota</taxon>
        <taxon>Cyanophyceae</taxon>
        <taxon>Oscillatoriophycideae</taxon>
        <taxon>Oscillatoriales</taxon>
        <taxon>Microcoleaceae</taxon>
        <taxon>Lyngbya</taxon>
    </lineage>
</organism>
<feature type="binding site" evidence="6">
    <location>
        <begin position="268"/>
        <end position="271"/>
    </location>
    <ligand>
        <name>ATP</name>
        <dbReference type="ChEBI" id="CHEBI:30616"/>
    </ligand>
</feature>
<dbReference type="NCBIfam" id="TIGR00904">
    <property type="entry name" value="mreB"/>
    <property type="match status" value="1"/>
</dbReference>
<dbReference type="SUPFAM" id="SSF53067">
    <property type="entry name" value="Actin-like ATPase domain"/>
    <property type="match status" value="2"/>
</dbReference>
<dbReference type="GO" id="GO:0005524">
    <property type="term" value="F:ATP binding"/>
    <property type="evidence" value="ECO:0007669"/>
    <property type="project" value="UniProtKB-KW"/>
</dbReference>
<comment type="function">
    <text evidence="6">Forms membrane-associated dynamic filaments that are essential for cell shape determination. Acts by regulating cell wall synthesis and cell elongation, and thus cell shape. A feedback loop between cell geometry and MreB localization may maintain elongated cell shape by targeting cell wall growth to regions of negative cell wall curvature.</text>
</comment>
<keyword evidence="2 6" id="KW-0547">Nucleotide-binding</keyword>
<evidence type="ECO:0000256" key="1">
    <source>
        <dbReference type="ARBA" id="ARBA00022490"/>
    </source>
</evidence>
<dbReference type="Proteomes" id="UP000031561">
    <property type="component" value="Unassembled WGS sequence"/>
</dbReference>
<dbReference type="Pfam" id="PF06723">
    <property type="entry name" value="MreB_Mbl"/>
    <property type="match status" value="1"/>
</dbReference>
<comment type="subcellular location">
    <subcellularLocation>
        <location evidence="6">Cytoplasm</location>
    </subcellularLocation>
    <text evidence="6">Membrane-associated.</text>
</comment>
<keyword evidence="8" id="KW-1185">Reference proteome</keyword>
<dbReference type="Gene3D" id="3.30.420.40">
    <property type="match status" value="3"/>
</dbReference>
<sequence>MAHKGIVLNQPSVVVMDKLTQQALAVGEEAKQMLGRTPGNVASICPRKDGVIADVESAELILKRFMQQVHGGQNLMAPRLVVGTPVNTAGVEKRSIREAAKQSGAREVLTIDEPLAAGIGANLPIDAPTGSMVVDIGGGTTEAAVLSLYGIVFADSARVAGNELSEAILFYLKNVHKLEVGERTAEEIKIKIGSAYPSKANDEVSMEVRGLHTLSGLPRTVMLRGAEVRESMMEPLSVILEVVKRTLERMPPELSSDIYERGLMLTGGGALLKGIDQLISKDTGLVVHVADDPMNATALGMGRGLEQFAEYSRIFQQNSDAY</sequence>
<dbReference type="NCBIfam" id="NF010539">
    <property type="entry name" value="PRK13927.1"/>
    <property type="match status" value="1"/>
</dbReference>
<dbReference type="GO" id="GO:0008360">
    <property type="term" value="P:regulation of cell shape"/>
    <property type="evidence" value="ECO:0007669"/>
    <property type="project" value="UniProtKB-UniRule"/>
</dbReference>
<evidence type="ECO:0000256" key="3">
    <source>
        <dbReference type="ARBA" id="ARBA00022840"/>
    </source>
</evidence>
<feature type="binding site" evidence="6">
    <location>
        <begin position="138"/>
        <end position="140"/>
    </location>
    <ligand>
        <name>ATP</name>
        <dbReference type="ChEBI" id="CHEBI:30616"/>
    </ligand>
</feature>
<dbReference type="GO" id="GO:0005737">
    <property type="term" value="C:cytoplasm"/>
    <property type="evidence" value="ECO:0007669"/>
    <property type="project" value="UniProtKB-SubCell"/>
</dbReference>
<dbReference type="InterPro" id="IPR004753">
    <property type="entry name" value="MreB"/>
</dbReference>
<dbReference type="AlphaFoldDB" id="A0ABD4T2H8"/>
<name>A0ABD4T2H8_9CYAN</name>
<dbReference type="EMBL" id="JTHE03000045">
    <property type="protein sequence ID" value="MCM1982854.1"/>
    <property type="molecule type" value="Genomic_DNA"/>
</dbReference>
<dbReference type="PANTHER" id="PTHR42749:SF1">
    <property type="entry name" value="CELL SHAPE-DETERMINING PROTEIN MREB"/>
    <property type="match status" value="1"/>
</dbReference>
<dbReference type="PANTHER" id="PTHR42749">
    <property type="entry name" value="CELL SHAPE-DETERMINING PROTEIN MREB"/>
    <property type="match status" value="1"/>
</dbReference>
<evidence type="ECO:0000313" key="7">
    <source>
        <dbReference type="EMBL" id="MCM1982854.1"/>
    </source>
</evidence>
<keyword evidence="4 6" id="KW-0133">Cell shape</keyword>
<keyword evidence="1 6" id="KW-0963">Cytoplasm</keyword>
<evidence type="ECO:0000256" key="4">
    <source>
        <dbReference type="ARBA" id="ARBA00022960"/>
    </source>
</evidence>
<keyword evidence="3 6" id="KW-0067">ATP-binding</keyword>
<dbReference type="InterPro" id="IPR056546">
    <property type="entry name" value="MreB_MamK-like"/>
</dbReference>
<comment type="similarity">
    <text evidence="5 6">Belongs to the FtsA/MreB family.</text>
</comment>
<proteinExistence type="inferred from homology"/>
<evidence type="ECO:0000256" key="2">
    <source>
        <dbReference type="ARBA" id="ARBA00022741"/>
    </source>
</evidence>
<feature type="binding site" evidence="6">
    <location>
        <begin position="186"/>
        <end position="189"/>
    </location>
    <ligand>
        <name>ATP</name>
        <dbReference type="ChEBI" id="CHEBI:30616"/>
    </ligand>
</feature>
<evidence type="ECO:0000256" key="5">
    <source>
        <dbReference type="ARBA" id="ARBA00023458"/>
    </source>
</evidence>
<evidence type="ECO:0000313" key="8">
    <source>
        <dbReference type="Proteomes" id="UP000031561"/>
    </source>
</evidence>
<gene>
    <name evidence="6" type="primary">mreB</name>
    <name evidence="7" type="ORF">QQ91_0008465</name>
</gene>
<comment type="caution">
    <text evidence="7">The sequence shown here is derived from an EMBL/GenBank/DDBJ whole genome shotgun (WGS) entry which is preliminary data.</text>
</comment>
<comment type="caution">
    <text evidence="6">Lacks conserved residue(s) required for the propagation of feature annotation.</text>
</comment>
<dbReference type="InterPro" id="IPR043129">
    <property type="entry name" value="ATPase_NBD"/>
</dbReference>
<reference evidence="7 8" key="1">
    <citation type="journal article" date="2015" name="Genome Announc.">
        <title>Draft Genome Sequence of Filamentous Marine Cyanobacterium Lyngbya confervoides Strain BDU141951.</title>
        <authorList>
            <person name="Chandrababunaidu M.M."/>
            <person name="Sen D."/>
            <person name="Tripathy S."/>
        </authorList>
    </citation>
    <scope>NUCLEOTIDE SEQUENCE [LARGE SCALE GENOMIC DNA]</scope>
    <source>
        <strain evidence="7 8">BDU141951</strain>
    </source>
</reference>
<dbReference type="CDD" id="cd10225">
    <property type="entry name" value="ASKHA_NBD_MreB-like"/>
    <property type="match status" value="1"/>
</dbReference>
<protein>
    <recommendedName>
        <fullName evidence="6">Cell shape-determining protein MreB</fullName>
    </recommendedName>
</protein>
<comment type="subunit">
    <text evidence="6">Forms polymers.</text>
</comment>